<dbReference type="Proteomes" id="UP001276659">
    <property type="component" value="Unassembled WGS sequence"/>
</dbReference>
<feature type="region of interest" description="Disordered" evidence="1">
    <location>
        <begin position="316"/>
        <end position="351"/>
    </location>
</feature>
<evidence type="ECO:0000313" key="2">
    <source>
        <dbReference type="EMBL" id="KAK3178405.1"/>
    </source>
</evidence>
<keyword evidence="3" id="KW-1185">Reference proteome</keyword>
<feature type="compositionally biased region" description="Low complexity" evidence="1">
    <location>
        <begin position="338"/>
        <end position="350"/>
    </location>
</feature>
<reference evidence="2" key="1">
    <citation type="submission" date="2022-11" db="EMBL/GenBank/DDBJ databases">
        <title>Chromosomal genome sequence assembly and mating type (MAT) locus characterization of the leprose asexual lichenized fungus Lepraria neglecta (Nyl.) Erichsen.</title>
        <authorList>
            <person name="Allen J.L."/>
            <person name="Pfeffer B."/>
        </authorList>
    </citation>
    <scope>NUCLEOTIDE SEQUENCE</scope>
    <source>
        <strain evidence="2">Allen 5258</strain>
    </source>
</reference>
<dbReference type="EMBL" id="JASNWA010000003">
    <property type="protein sequence ID" value="KAK3178405.1"/>
    <property type="molecule type" value="Genomic_DNA"/>
</dbReference>
<evidence type="ECO:0000256" key="1">
    <source>
        <dbReference type="SAM" id="MobiDB-lite"/>
    </source>
</evidence>
<feature type="region of interest" description="Disordered" evidence="1">
    <location>
        <begin position="366"/>
        <end position="480"/>
    </location>
</feature>
<protein>
    <submittedName>
        <fullName evidence="2">Uncharacterized protein</fullName>
    </submittedName>
</protein>
<dbReference type="AlphaFoldDB" id="A0AAE0DPW0"/>
<feature type="compositionally biased region" description="Polar residues" evidence="1">
    <location>
        <begin position="452"/>
        <end position="463"/>
    </location>
</feature>
<evidence type="ECO:0000313" key="3">
    <source>
        <dbReference type="Proteomes" id="UP001276659"/>
    </source>
</evidence>
<proteinExistence type="predicted"/>
<feature type="region of interest" description="Disordered" evidence="1">
    <location>
        <begin position="1"/>
        <end position="27"/>
    </location>
</feature>
<feature type="compositionally biased region" description="Polar residues" evidence="1">
    <location>
        <begin position="470"/>
        <end position="480"/>
    </location>
</feature>
<gene>
    <name evidence="2" type="ORF">OEA41_000540</name>
</gene>
<feature type="compositionally biased region" description="Polar residues" evidence="1">
    <location>
        <begin position="366"/>
        <end position="378"/>
    </location>
</feature>
<sequence length="619" mass="69661">MTKLRKYPTNPVCGAGNKPRELGQTRNARRGKIEYLNPMTGEWQAAVHLRDIREKLLREEDPNQYTIPKKHGDEHQKEPTNYTSFLQKDKEFGPERNNRSHVLFQIKNAKPPTEKPTAYVTDDNRIVLDAYDHGLRDFPNVLPKVLSSELEGHDIEYYYRQNADIADYDLIARMPHAFHHGNEGQYYRDEPPRGGTINQRAQRFRTRAACTAWNNRAGTGTKNAFILSLIPDEYKAADVNSTRDFRDLDDGEIKAVNTQNKVKLTKVARNAKDAGKNKKATKGIAKVKKASKGTSKAKKAQTGDLVDDDDFLADIESDEDAEPPLKRAPSQKKTSNPRSARAARTSKSASNVASDAALVLYSNDSCPVSGSSSGQIQDTSEDEQPARQEISLKHPTANMKRKREVDTHQQSRPSKRARVEQQPQPTSASCETSSSHTTWTKSNAQSRRHKGTANTTIAHTPSSANPPPSGRSSSAVNFNPDTDMQFKSEVAAGIARGDFRYVAPCGNLTDFEDKWNLNRALELTRDDCFHYTGQMPPTVIWANHQRECYASHYRRIQEFFERIWEAPESAPALYCLPEWHAGFENWTAPDRRGKELEAVMVDTWDVNADDDSGEEDLVS</sequence>
<feature type="compositionally biased region" description="Polar residues" evidence="1">
    <location>
        <begin position="421"/>
        <end position="445"/>
    </location>
</feature>
<feature type="compositionally biased region" description="Basic residues" evidence="1">
    <location>
        <begin position="277"/>
        <end position="299"/>
    </location>
</feature>
<accession>A0AAE0DPW0</accession>
<comment type="caution">
    <text evidence="2">The sequence shown here is derived from an EMBL/GenBank/DDBJ whole genome shotgun (WGS) entry which is preliminary data.</text>
</comment>
<feature type="region of interest" description="Disordered" evidence="1">
    <location>
        <begin position="269"/>
        <end position="301"/>
    </location>
</feature>
<name>A0AAE0DPW0_9LECA</name>
<organism evidence="2 3">
    <name type="scientific">Lepraria neglecta</name>
    <dbReference type="NCBI Taxonomy" id="209136"/>
    <lineage>
        <taxon>Eukaryota</taxon>
        <taxon>Fungi</taxon>
        <taxon>Dikarya</taxon>
        <taxon>Ascomycota</taxon>
        <taxon>Pezizomycotina</taxon>
        <taxon>Lecanoromycetes</taxon>
        <taxon>OSLEUM clade</taxon>
        <taxon>Lecanoromycetidae</taxon>
        <taxon>Lecanorales</taxon>
        <taxon>Lecanorineae</taxon>
        <taxon>Stereocaulaceae</taxon>
        <taxon>Lepraria</taxon>
    </lineage>
</organism>